<dbReference type="SUPFAM" id="SSF82671">
    <property type="entry name" value="SEA domain"/>
    <property type="match status" value="1"/>
</dbReference>
<comment type="caution">
    <text evidence="2">The sequence shown here is derived from an EMBL/GenBank/DDBJ whole genome shotgun (WGS) entry which is preliminary data.</text>
</comment>
<dbReference type="PROSITE" id="PS50024">
    <property type="entry name" value="SEA"/>
    <property type="match status" value="1"/>
</dbReference>
<proteinExistence type="predicted"/>
<evidence type="ECO:0000313" key="3">
    <source>
        <dbReference type="Proteomes" id="UP001066276"/>
    </source>
</evidence>
<dbReference type="Proteomes" id="UP001066276">
    <property type="component" value="Chromosome 4_2"/>
</dbReference>
<name>A0AAV7ST76_PLEWA</name>
<accession>A0AAV7ST76</accession>
<evidence type="ECO:0000313" key="2">
    <source>
        <dbReference type="EMBL" id="KAJ1167205.1"/>
    </source>
</evidence>
<dbReference type="EMBL" id="JANPWB010000008">
    <property type="protein sequence ID" value="KAJ1167205.1"/>
    <property type="molecule type" value="Genomic_DNA"/>
</dbReference>
<organism evidence="2 3">
    <name type="scientific">Pleurodeles waltl</name>
    <name type="common">Iberian ribbed newt</name>
    <dbReference type="NCBI Taxonomy" id="8319"/>
    <lineage>
        <taxon>Eukaryota</taxon>
        <taxon>Metazoa</taxon>
        <taxon>Chordata</taxon>
        <taxon>Craniata</taxon>
        <taxon>Vertebrata</taxon>
        <taxon>Euteleostomi</taxon>
        <taxon>Amphibia</taxon>
        <taxon>Batrachia</taxon>
        <taxon>Caudata</taxon>
        <taxon>Salamandroidea</taxon>
        <taxon>Salamandridae</taxon>
        <taxon>Pleurodelinae</taxon>
        <taxon>Pleurodeles</taxon>
    </lineage>
</organism>
<keyword evidence="3" id="KW-1185">Reference proteome</keyword>
<gene>
    <name evidence="2" type="ORF">NDU88_007598</name>
</gene>
<feature type="domain" description="SEA" evidence="1">
    <location>
        <begin position="1"/>
        <end position="106"/>
    </location>
</feature>
<reference evidence="2" key="1">
    <citation type="journal article" date="2022" name="bioRxiv">
        <title>Sequencing and chromosome-scale assembly of the giantPleurodeles waltlgenome.</title>
        <authorList>
            <person name="Brown T."/>
            <person name="Elewa A."/>
            <person name="Iarovenko S."/>
            <person name="Subramanian E."/>
            <person name="Araus A.J."/>
            <person name="Petzold A."/>
            <person name="Susuki M."/>
            <person name="Suzuki K.-i.T."/>
            <person name="Hayashi T."/>
            <person name="Toyoda A."/>
            <person name="Oliveira C."/>
            <person name="Osipova E."/>
            <person name="Leigh N.D."/>
            <person name="Simon A."/>
            <person name="Yun M.H."/>
        </authorList>
    </citation>
    <scope>NUCLEOTIDE SEQUENCE</scope>
    <source>
        <strain evidence="2">20211129_DDA</strain>
        <tissue evidence="2">Liver</tissue>
    </source>
</reference>
<protein>
    <recommendedName>
        <fullName evidence="1">SEA domain-containing protein</fullName>
    </recommendedName>
</protein>
<evidence type="ECO:0000259" key="1">
    <source>
        <dbReference type="PROSITE" id="PS50024"/>
    </source>
</evidence>
<dbReference type="AlphaFoldDB" id="A0AAV7ST76"/>
<dbReference type="InterPro" id="IPR000082">
    <property type="entry name" value="SEA_dom"/>
</dbReference>
<dbReference type="InterPro" id="IPR036364">
    <property type="entry name" value="SEA_dom_sf"/>
</dbReference>
<sequence>MTCTDHWDPDYANTTSSKYLERKKKIFDVIEILLRFFQSLQRLENCHFSQEDSVVTELEVLFYLPSGVPTAEEIAKEIGDYIANSNNTLAGFPVDLNSITVNGKYTNASSG</sequence>